<sequence length="938" mass="101065">MISNKQKLLASTTSYCFTTLFVLLLASVAAAKIIYVPNDYPSLSAAIQAAQEKDTIRVAQGKYLERVSLRPGIILEGSWDSNFTKRDLAASPSILGGSSMGGFSVLGANNTVIDGFVITGGKAPLIAPDAPIGPGIFASGITITIKNNLIMANNAAGIFLHTCNAKVISNIIIDNGQAGIFLEKNTSALIQGNKISQNLAAGIRVGDNVLSAINVSNNVLDNNKRAGINAAWATGIIRNNIVYENGHAGIRAAVSPMLIANNTVTKNVLAGISIGEPPLDGTSGGNKEETKTPEIKNNIITHNGEAGIYSNGSGYSHNLLFANNKVNGFHPDFLWYTRLQFGGYEDIVSLEKSKHILADPLFVDPAQHDYHLRPGSPAIDSGDPDVTFNDKNFGPSLGADINDMGAYGGPFTIAEARPVNLAPVADIELPKNPLYAGDKITLNGEVSTDPNGDELSYTWYMLDKPVGSKANLSANSKSKTKLACDKGGTYRIRLDVTDRWGFKSSPKTITLRVDPNKPPTAKISKQMEPVNVGDTVKLSTYDKKKQNGDELKFFWSFSKKPPASKASIVDASAAKPTFVMDTPGCYTVQLRVYNGKKYSEAATSHICSRQSRFAGQRIVPDEYPTIQSALDTAEPNDQIIVKAGTYKEKIIVDKAVDLIGEGWPVIDGGGEDNNDATVFICYLDNTSTGKMEGFVVTGGGSGIFGHGLQILNSSPEIFNNRIRGNKHVGIGIHGHKRFTEKTRIHNNFIYDNAIGVSHGLGTYGQVYDNTIYNNKVTGIGVRGLSKPTLRGNKIYDNYVGIGVREEAYPQIENNEIRNNIVGIAINPGAANAVYAEEENRIKIRNNSVYSNEQCGIFISSLHRNGIVTQGNVIRDNNTSATPRNRSGGAVVGYPHESLSDIFLHNNDIRGNNGKDIQQFKAIASSYGEIGDSKNRRPF</sequence>
<evidence type="ECO:0000256" key="3">
    <source>
        <dbReference type="ARBA" id="ARBA00022786"/>
    </source>
</evidence>
<dbReference type="Gene3D" id="2.60.40.10">
    <property type="entry name" value="Immunoglobulins"/>
    <property type="match status" value="2"/>
</dbReference>
<evidence type="ECO:0000256" key="2">
    <source>
        <dbReference type="ARBA" id="ARBA00022737"/>
    </source>
</evidence>
<dbReference type="PANTHER" id="PTHR22990">
    <property type="entry name" value="F-BOX ONLY PROTEIN"/>
    <property type="match status" value="1"/>
</dbReference>
<dbReference type="KEGG" id="eaj:Q3M24_03680"/>
<organism evidence="5">
    <name type="scientific">Candidatus Electrothrix aestuarii</name>
    <dbReference type="NCBI Taxonomy" id="3062594"/>
    <lineage>
        <taxon>Bacteria</taxon>
        <taxon>Pseudomonadati</taxon>
        <taxon>Thermodesulfobacteriota</taxon>
        <taxon>Desulfobulbia</taxon>
        <taxon>Desulfobulbales</taxon>
        <taxon>Desulfobulbaceae</taxon>
        <taxon>Candidatus Electrothrix</taxon>
    </lineage>
</organism>
<feature type="domain" description="Carbohydrate-binding/sugar hydrolysis" evidence="4">
    <location>
        <begin position="74"/>
        <end position="206"/>
    </location>
</feature>
<dbReference type="InterPro" id="IPR051550">
    <property type="entry name" value="SCF-Subunits/Alg-Epimerases"/>
</dbReference>
<dbReference type="SUPFAM" id="SSF49299">
    <property type="entry name" value="PKD domain"/>
    <property type="match status" value="2"/>
</dbReference>
<dbReference type="InterPro" id="IPR013783">
    <property type="entry name" value="Ig-like_fold"/>
</dbReference>
<protein>
    <submittedName>
        <fullName evidence="5">Right-handed parallel beta-helix repeat-containing protein</fullName>
    </submittedName>
</protein>
<dbReference type="InterPro" id="IPR006633">
    <property type="entry name" value="Carb-bd_sugar_hydrolysis-dom"/>
</dbReference>
<name>A0AAU8LX55_9BACT</name>
<gene>
    <name evidence="5" type="ORF">Q3M24_03680</name>
</gene>
<dbReference type="SUPFAM" id="SSF51126">
    <property type="entry name" value="Pectin lyase-like"/>
    <property type="match status" value="2"/>
</dbReference>
<dbReference type="InterPro" id="IPR000601">
    <property type="entry name" value="PKD_dom"/>
</dbReference>
<dbReference type="EMBL" id="CP159373">
    <property type="protein sequence ID" value="XCN73867.1"/>
    <property type="molecule type" value="Genomic_DNA"/>
</dbReference>
<reference evidence="5" key="1">
    <citation type="journal article" date="2024" name="Syst. Appl. Microbiol.">
        <title>First single-strain enrichments of Electrothrix cable bacteria, description of E. aestuarii sp. nov. and E. rattekaaiensis sp. nov., and proposal of a cable bacteria taxonomy following the rules of the SeqCode.</title>
        <authorList>
            <person name="Plum-Jensen L.E."/>
            <person name="Schramm A."/>
            <person name="Marshall I.P.G."/>
        </authorList>
    </citation>
    <scope>NUCLEOTIDE SEQUENCE</scope>
    <source>
        <strain evidence="5">Rat1</strain>
    </source>
</reference>
<dbReference type="AlphaFoldDB" id="A0AAU8LX55"/>
<dbReference type="InterPro" id="IPR022441">
    <property type="entry name" value="Para_beta_helix_rpt-2"/>
</dbReference>
<dbReference type="Pfam" id="PF18911">
    <property type="entry name" value="PKD_4"/>
    <property type="match status" value="1"/>
</dbReference>
<dbReference type="InterPro" id="IPR012334">
    <property type="entry name" value="Pectin_lyas_fold"/>
</dbReference>
<dbReference type="SMART" id="SM00722">
    <property type="entry name" value="CASH"/>
    <property type="match status" value="2"/>
</dbReference>
<dbReference type="InterPro" id="IPR039448">
    <property type="entry name" value="Beta_helix"/>
</dbReference>
<dbReference type="InterPro" id="IPR011050">
    <property type="entry name" value="Pectin_lyase_fold/virulence"/>
</dbReference>
<dbReference type="InterPro" id="IPR006626">
    <property type="entry name" value="PbH1"/>
</dbReference>
<dbReference type="PANTHER" id="PTHR22990:SF15">
    <property type="entry name" value="F-BOX ONLY PROTEIN 10"/>
    <property type="match status" value="1"/>
</dbReference>
<accession>A0AAU8LX55</accession>
<proteinExistence type="predicted"/>
<feature type="domain" description="Carbohydrate-binding/sugar hydrolysis" evidence="4">
    <location>
        <begin position="726"/>
        <end position="891"/>
    </location>
</feature>
<dbReference type="Pfam" id="PF13229">
    <property type="entry name" value="Beta_helix"/>
    <property type="match status" value="3"/>
</dbReference>
<comment type="pathway">
    <text evidence="1">Protein modification; protein ubiquitination.</text>
</comment>
<dbReference type="Gene3D" id="2.160.20.10">
    <property type="entry name" value="Single-stranded right-handed beta-helix, Pectin lyase-like"/>
    <property type="match status" value="2"/>
</dbReference>
<keyword evidence="3" id="KW-0833">Ubl conjugation pathway</keyword>
<evidence type="ECO:0000259" key="4">
    <source>
        <dbReference type="SMART" id="SM00722"/>
    </source>
</evidence>
<dbReference type="SMART" id="SM00710">
    <property type="entry name" value="PbH1"/>
    <property type="match status" value="13"/>
</dbReference>
<dbReference type="InterPro" id="IPR035986">
    <property type="entry name" value="PKD_dom_sf"/>
</dbReference>
<evidence type="ECO:0000313" key="5">
    <source>
        <dbReference type="EMBL" id="XCN73867.1"/>
    </source>
</evidence>
<reference evidence="5" key="2">
    <citation type="submission" date="2024-06" db="EMBL/GenBank/DDBJ databases">
        <authorList>
            <person name="Plum-Jensen L.E."/>
            <person name="Schramm A."/>
            <person name="Marshall I.P.G."/>
        </authorList>
    </citation>
    <scope>NUCLEOTIDE SEQUENCE</scope>
    <source>
        <strain evidence="5">Rat1</strain>
    </source>
</reference>
<dbReference type="NCBIfam" id="TIGR03804">
    <property type="entry name" value="para_beta_helix"/>
    <property type="match status" value="1"/>
</dbReference>
<keyword evidence="2" id="KW-0677">Repeat</keyword>
<evidence type="ECO:0000256" key="1">
    <source>
        <dbReference type="ARBA" id="ARBA00004906"/>
    </source>
</evidence>